<evidence type="ECO:0000313" key="4">
    <source>
        <dbReference type="EMBL" id="MDH2393946.1"/>
    </source>
</evidence>
<keyword evidence="1 2" id="KW-0808">Transferase</keyword>
<organism evidence="4 5">
    <name type="scientific">Streptomyces chengmaiensis</name>
    <dbReference type="NCBI Taxonomy" id="3040919"/>
    <lineage>
        <taxon>Bacteria</taxon>
        <taxon>Bacillati</taxon>
        <taxon>Actinomycetota</taxon>
        <taxon>Actinomycetes</taxon>
        <taxon>Kitasatosporales</taxon>
        <taxon>Streptomycetaceae</taxon>
        <taxon>Streptomyces</taxon>
    </lineage>
</organism>
<dbReference type="Pfam" id="PF01066">
    <property type="entry name" value="CDP-OH_P_transf"/>
    <property type="match status" value="1"/>
</dbReference>
<comment type="caution">
    <text evidence="4">The sequence shown here is derived from an EMBL/GenBank/DDBJ whole genome shotgun (WGS) entry which is preliminary data.</text>
</comment>
<protein>
    <submittedName>
        <fullName evidence="4">CDP-alcohol phosphatidyltransferase family protein</fullName>
    </submittedName>
</protein>
<dbReference type="Proteomes" id="UP001223144">
    <property type="component" value="Unassembled WGS sequence"/>
</dbReference>
<sequence>MESVADLADSRAATNVLLGDLREAHLAPAAVVRFLGRAARRSLRQAARRPSALAELTALHGVLYALAAGRRPGPRWVAASWVLAASHLGLLERRTRLTAADVLTLLRGNIPALPGGAGRACGMLAIGLDLADGRLARHQGTTSPFGDYADTFADAAFWMWLTLRHEPSRTVRAAAITAWVLPIVTVTGLALRRGAMPERLRPVLLRPAAALQAVVALRHLTRRRPASVTAGCLPTSPAPACPPPVRPARTPRGP</sequence>
<reference evidence="4 5" key="1">
    <citation type="submission" date="2023-04" db="EMBL/GenBank/DDBJ databases">
        <title>Streptomyces chengmaiensis sp. nov. isolated from the stem of mangrove plant in Hainan.</title>
        <authorList>
            <person name="Huang X."/>
            <person name="Zhou S."/>
            <person name="Chu X."/>
            <person name="Xie Y."/>
            <person name="Lin Y."/>
        </authorList>
    </citation>
    <scope>NUCLEOTIDE SEQUENCE [LARGE SCALE GENOMIC DNA]</scope>
    <source>
        <strain evidence="4 5">HNM0663</strain>
    </source>
</reference>
<name>A0ABT6HZY0_9ACTN</name>
<evidence type="ECO:0000256" key="3">
    <source>
        <dbReference type="SAM" id="MobiDB-lite"/>
    </source>
</evidence>
<dbReference type="InterPro" id="IPR048254">
    <property type="entry name" value="CDP_ALCOHOL_P_TRANSF_CS"/>
</dbReference>
<dbReference type="RefSeq" id="WP_279933327.1">
    <property type="nucleotide sequence ID" value="NZ_JARWBG010000093.1"/>
</dbReference>
<dbReference type="PROSITE" id="PS00379">
    <property type="entry name" value="CDP_ALCOHOL_P_TRANSF"/>
    <property type="match status" value="1"/>
</dbReference>
<feature type="compositionally biased region" description="Pro residues" evidence="3">
    <location>
        <begin position="236"/>
        <end position="246"/>
    </location>
</feature>
<keyword evidence="5" id="KW-1185">Reference proteome</keyword>
<dbReference type="InterPro" id="IPR000462">
    <property type="entry name" value="CDP-OH_P_trans"/>
</dbReference>
<comment type="similarity">
    <text evidence="2">Belongs to the CDP-alcohol phosphatidyltransferase class-I family.</text>
</comment>
<feature type="region of interest" description="Disordered" evidence="3">
    <location>
        <begin position="228"/>
        <end position="254"/>
    </location>
</feature>
<evidence type="ECO:0000256" key="1">
    <source>
        <dbReference type="ARBA" id="ARBA00022679"/>
    </source>
</evidence>
<evidence type="ECO:0000256" key="2">
    <source>
        <dbReference type="RuleBase" id="RU003750"/>
    </source>
</evidence>
<dbReference type="InterPro" id="IPR043130">
    <property type="entry name" value="CDP-OH_PTrfase_TM_dom"/>
</dbReference>
<gene>
    <name evidence="4" type="ORF">QCN29_35385</name>
</gene>
<proteinExistence type="inferred from homology"/>
<accession>A0ABT6HZY0</accession>
<dbReference type="EMBL" id="JARWBG010000093">
    <property type="protein sequence ID" value="MDH2393946.1"/>
    <property type="molecule type" value="Genomic_DNA"/>
</dbReference>
<evidence type="ECO:0000313" key="5">
    <source>
        <dbReference type="Proteomes" id="UP001223144"/>
    </source>
</evidence>
<dbReference type="Gene3D" id="1.20.120.1760">
    <property type="match status" value="1"/>
</dbReference>